<dbReference type="HOGENOM" id="CLU_3106728_0_0_1"/>
<proteinExistence type="predicted"/>
<organism evidence="1 2">
    <name type="scientific">Laccaria amethystina LaAM-08-1</name>
    <dbReference type="NCBI Taxonomy" id="1095629"/>
    <lineage>
        <taxon>Eukaryota</taxon>
        <taxon>Fungi</taxon>
        <taxon>Dikarya</taxon>
        <taxon>Basidiomycota</taxon>
        <taxon>Agaricomycotina</taxon>
        <taxon>Agaricomycetes</taxon>
        <taxon>Agaricomycetidae</taxon>
        <taxon>Agaricales</taxon>
        <taxon>Agaricineae</taxon>
        <taxon>Hydnangiaceae</taxon>
        <taxon>Laccaria</taxon>
    </lineage>
</organism>
<keyword evidence="2" id="KW-1185">Reference proteome</keyword>
<reference evidence="1 2" key="1">
    <citation type="submission" date="2014-04" db="EMBL/GenBank/DDBJ databases">
        <authorList>
            <consortium name="DOE Joint Genome Institute"/>
            <person name="Kuo A."/>
            <person name="Kohler A."/>
            <person name="Nagy L.G."/>
            <person name="Floudas D."/>
            <person name="Copeland A."/>
            <person name="Barry K.W."/>
            <person name="Cichocki N."/>
            <person name="Veneault-Fourrey C."/>
            <person name="LaButti K."/>
            <person name="Lindquist E.A."/>
            <person name="Lipzen A."/>
            <person name="Lundell T."/>
            <person name="Morin E."/>
            <person name="Murat C."/>
            <person name="Sun H."/>
            <person name="Tunlid A."/>
            <person name="Henrissat B."/>
            <person name="Grigoriev I.V."/>
            <person name="Hibbett D.S."/>
            <person name="Martin F."/>
            <person name="Nordberg H.P."/>
            <person name="Cantor M.N."/>
            <person name="Hua S.X."/>
        </authorList>
    </citation>
    <scope>NUCLEOTIDE SEQUENCE [LARGE SCALE GENOMIC DNA]</scope>
    <source>
        <strain evidence="1 2">LaAM-08-1</strain>
    </source>
</reference>
<protein>
    <submittedName>
        <fullName evidence="1">Unplaced genomic scaffold K443scaffold_231, whole genome shotgun sequence</fullName>
    </submittedName>
</protein>
<dbReference type="EMBL" id="KN838766">
    <property type="protein sequence ID" value="KIJ95151.1"/>
    <property type="molecule type" value="Genomic_DNA"/>
</dbReference>
<evidence type="ECO:0000313" key="2">
    <source>
        <dbReference type="Proteomes" id="UP000054477"/>
    </source>
</evidence>
<name>A0A0C9XBM0_9AGAR</name>
<sequence>MGPFKVDVEDASRMPWLSTWSLHVHFPVPVPVHFQVRPHAQKAAVGGTTDA</sequence>
<dbReference type="Proteomes" id="UP000054477">
    <property type="component" value="Unassembled WGS sequence"/>
</dbReference>
<accession>A0A0C9XBM0</accession>
<dbReference type="AlphaFoldDB" id="A0A0C9XBM0"/>
<gene>
    <name evidence="1" type="ORF">K443DRAFT_683262</name>
</gene>
<evidence type="ECO:0000313" key="1">
    <source>
        <dbReference type="EMBL" id="KIJ95151.1"/>
    </source>
</evidence>
<reference evidence="2" key="2">
    <citation type="submission" date="2015-01" db="EMBL/GenBank/DDBJ databases">
        <title>Evolutionary Origins and Diversification of the Mycorrhizal Mutualists.</title>
        <authorList>
            <consortium name="DOE Joint Genome Institute"/>
            <consortium name="Mycorrhizal Genomics Consortium"/>
            <person name="Kohler A."/>
            <person name="Kuo A."/>
            <person name="Nagy L.G."/>
            <person name="Floudas D."/>
            <person name="Copeland A."/>
            <person name="Barry K.W."/>
            <person name="Cichocki N."/>
            <person name="Veneault-Fourrey C."/>
            <person name="LaButti K."/>
            <person name="Lindquist E.A."/>
            <person name="Lipzen A."/>
            <person name="Lundell T."/>
            <person name="Morin E."/>
            <person name="Murat C."/>
            <person name="Riley R."/>
            <person name="Ohm R."/>
            <person name="Sun H."/>
            <person name="Tunlid A."/>
            <person name="Henrissat B."/>
            <person name="Grigoriev I.V."/>
            <person name="Hibbett D.S."/>
            <person name="Martin F."/>
        </authorList>
    </citation>
    <scope>NUCLEOTIDE SEQUENCE [LARGE SCALE GENOMIC DNA]</scope>
    <source>
        <strain evidence="2">LaAM-08-1</strain>
    </source>
</reference>